<accession>A0ABY9IS02</accession>
<dbReference type="EMBL" id="CP120988">
    <property type="protein sequence ID" value="WLQ58177.1"/>
    <property type="molecule type" value="Genomic_DNA"/>
</dbReference>
<keyword evidence="2" id="KW-1185">Reference proteome</keyword>
<sequence>MAVQNFSPALPAPAVAAPYPMAQPGYGKRSVPDQPPARPDDFALLPLRERYIAGFIEHLPEGASMSVKCLAKQIPLYGQQAIASALTALSVAGHLRRVRCAIGVGDEVRWVFRTFWSRSARDSEWWASCLTPGVPQSVQAPMPVPVPAPTSVPVPAPVPCAVPPQRPAAPPVPEGSSRAYLALAGLGRIDTRLPLSAEDCSVLEGLAEQWFARGVNADYLTSALTAGLPAQVDSPVGFLRRRLVDKLPPAMPTAPTPPSAGSSVRHVMMECTDCGAPGPAEALPDGLCRACRQHAAPAEPVPDPSAERDVTALVAGLRDLLKAP</sequence>
<evidence type="ECO:0000313" key="2">
    <source>
        <dbReference type="Proteomes" id="UP001235744"/>
    </source>
</evidence>
<dbReference type="RefSeq" id="WP_306070584.1">
    <property type="nucleotide sequence ID" value="NZ_CP120988.1"/>
</dbReference>
<dbReference type="Proteomes" id="UP001235744">
    <property type="component" value="Chromosome"/>
</dbReference>
<evidence type="ECO:0000313" key="1">
    <source>
        <dbReference type="EMBL" id="WLQ58177.1"/>
    </source>
</evidence>
<protein>
    <submittedName>
        <fullName evidence="1">MarR family transcriptional regulator</fullName>
    </submittedName>
</protein>
<organism evidence="1 2">
    <name type="scientific">Streptomyces poriferorum</name>
    <dbReference type="NCBI Taxonomy" id="2798799"/>
    <lineage>
        <taxon>Bacteria</taxon>
        <taxon>Bacillati</taxon>
        <taxon>Actinomycetota</taxon>
        <taxon>Actinomycetes</taxon>
        <taxon>Kitasatosporales</taxon>
        <taxon>Streptomycetaceae</taxon>
        <taxon>Streptomyces</taxon>
    </lineage>
</organism>
<gene>
    <name evidence="1" type="ORF">P8A19_23325</name>
</gene>
<reference evidence="1 2" key="1">
    <citation type="submission" date="2023-03" db="EMBL/GenBank/DDBJ databases">
        <title>Isolation and description of six Streptomyces strains from soil environments, able to metabolize different microbial glucans.</title>
        <authorList>
            <person name="Widen T."/>
            <person name="Larsbrink J."/>
        </authorList>
    </citation>
    <scope>NUCLEOTIDE SEQUENCE [LARGE SCALE GENOMIC DNA]</scope>
    <source>
        <strain evidence="1 2">Alt2</strain>
    </source>
</reference>
<name>A0ABY9IS02_9ACTN</name>
<proteinExistence type="predicted"/>